<organism evidence="2 3">
    <name type="scientific">Eumeta variegata</name>
    <name type="common">Bagworm moth</name>
    <name type="synonym">Eumeta japonica</name>
    <dbReference type="NCBI Taxonomy" id="151549"/>
    <lineage>
        <taxon>Eukaryota</taxon>
        <taxon>Metazoa</taxon>
        <taxon>Ecdysozoa</taxon>
        <taxon>Arthropoda</taxon>
        <taxon>Hexapoda</taxon>
        <taxon>Insecta</taxon>
        <taxon>Pterygota</taxon>
        <taxon>Neoptera</taxon>
        <taxon>Endopterygota</taxon>
        <taxon>Lepidoptera</taxon>
        <taxon>Glossata</taxon>
        <taxon>Ditrysia</taxon>
        <taxon>Tineoidea</taxon>
        <taxon>Psychidae</taxon>
        <taxon>Oiketicinae</taxon>
        <taxon>Eumeta</taxon>
    </lineage>
</organism>
<dbReference type="AlphaFoldDB" id="A0A4C1ZFW3"/>
<keyword evidence="3" id="KW-1185">Reference proteome</keyword>
<name>A0A4C1ZFW3_EUMVA</name>
<dbReference type="PANTHER" id="PTHR19446">
    <property type="entry name" value="REVERSE TRANSCRIPTASES"/>
    <property type="match status" value="1"/>
</dbReference>
<evidence type="ECO:0000313" key="2">
    <source>
        <dbReference type="EMBL" id="GBP87701.1"/>
    </source>
</evidence>
<dbReference type="InterPro" id="IPR043502">
    <property type="entry name" value="DNA/RNA_pol_sf"/>
</dbReference>
<feature type="domain" description="Reverse transcriptase" evidence="1">
    <location>
        <begin position="7"/>
        <end position="106"/>
    </location>
</feature>
<proteinExistence type="predicted"/>
<dbReference type="EMBL" id="BGZK01001877">
    <property type="protein sequence ID" value="GBP87701.1"/>
    <property type="molecule type" value="Genomic_DNA"/>
</dbReference>
<dbReference type="OrthoDB" id="10065625at2759"/>
<dbReference type="GO" id="GO:0003964">
    <property type="term" value="F:RNA-directed DNA polymerase activity"/>
    <property type="evidence" value="ECO:0007669"/>
    <property type="project" value="UniProtKB-KW"/>
</dbReference>
<dbReference type="InterPro" id="IPR000477">
    <property type="entry name" value="RT_dom"/>
</dbReference>
<gene>
    <name evidence="2" type="ORF">EVAR_61926_1</name>
</gene>
<accession>A0A4C1ZFW3</accession>
<dbReference type="Proteomes" id="UP000299102">
    <property type="component" value="Unassembled WGS sequence"/>
</dbReference>
<dbReference type="SUPFAM" id="SSF56672">
    <property type="entry name" value="DNA/RNA polymerases"/>
    <property type="match status" value="1"/>
</dbReference>
<evidence type="ECO:0000313" key="3">
    <source>
        <dbReference type="Proteomes" id="UP000299102"/>
    </source>
</evidence>
<dbReference type="PROSITE" id="PS50878">
    <property type="entry name" value="RT_POL"/>
    <property type="match status" value="1"/>
</dbReference>
<comment type="caution">
    <text evidence="2">The sequence shown here is derived from an EMBL/GenBank/DDBJ whole genome shotgun (WGS) entry which is preliminary data.</text>
</comment>
<protein>
    <submittedName>
        <fullName evidence="2">Probable RNA-directed DNA polymerase from transposon X-element</fullName>
    </submittedName>
</protein>
<keyword evidence="2" id="KW-0808">Transferase</keyword>
<reference evidence="2 3" key="1">
    <citation type="journal article" date="2019" name="Commun. Biol.">
        <title>The bagworm genome reveals a unique fibroin gene that provides high tensile strength.</title>
        <authorList>
            <person name="Kono N."/>
            <person name="Nakamura H."/>
            <person name="Ohtoshi R."/>
            <person name="Tomita M."/>
            <person name="Numata K."/>
            <person name="Arakawa K."/>
        </authorList>
    </citation>
    <scope>NUCLEOTIDE SEQUENCE [LARGE SCALE GENOMIC DNA]</scope>
</reference>
<keyword evidence="2" id="KW-0548">Nucleotidyltransferase</keyword>
<evidence type="ECO:0000259" key="1">
    <source>
        <dbReference type="PROSITE" id="PS50878"/>
    </source>
</evidence>
<sequence length="106" mass="12448">MTRLFNVILRIGHFPRSWKMGRVNAIPKVGKDPQLATSQRPITLLYHIAKMFELIALRRLHRHLTPRREQFGFRSGHSTTLHLARVLHNRGRRTVGVFLDIEKVFD</sequence>
<keyword evidence="2" id="KW-0695">RNA-directed DNA polymerase</keyword>